<keyword evidence="3" id="KW-1185">Reference proteome</keyword>
<reference evidence="3" key="1">
    <citation type="submission" date="2015-07" db="EMBL/GenBank/DDBJ databases">
        <title>Genome sequencing of Sunxiuqinia dokdonensis strain SK.</title>
        <authorList>
            <person name="Ahn S."/>
            <person name="Kim B.-C."/>
        </authorList>
    </citation>
    <scope>NUCLEOTIDE SEQUENCE [LARGE SCALE GENOMIC DNA]</scope>
    <source>
        <strain evidence="3">SK</strain>
    </source>
</reference>
<comment type="caution">
    <text evidence="2">The sequence shown here is derived from an EMBL/GenBank/DDBJ whole genome shotgun (WGS) entry which is preliminary data.</text>
</comment>
<evidence type="ECO:0000259" key="1">
    <source>
        <dbReference type="Pfam" id="PF07659"/>
    </source>
</evidence>
<proteinExistence type="predicted"/>
<feature type="domain" description="Nucleotide modification associated" evidence="1">
    <location>
        <begin position="1"/>
        <end position="51"/>
    </location>
</feature>
<evidence type="ECO:0000313" key="3">
    <source>
        <dbReference type="Proteomes" id="UP000036958"/>
    </source>
</evidence>
<name>A0A0L8VAJ7_9BACT</name>
<organism evidence="2 3">
    <name type="scientific">Sunxiuqinia dokdonensis</name>
    <dbReference type="NCBI Taxonomy" id="1409788"/>
    <lineage>
        <taxon>Bacteria</taxon>
        <taxon>Pseudomonadati</taxon>
        <taxon>Bacteroidota</taxon>
        <taxon>Bacteroidia</taxon>
        <taxon>Marinilabiliales</taxon>
        <taxon>Prolixibacteraceae</taxon>
        <taxon>Sunxiuqinia</taxon>
    </lineage>
</organism>
<dbReference type="AlphaFoldDB" id="A0A0L8VAJ7"/>
<dbReference type="EMBL" id="LGIA01000117">
    <property type="protein sequence ID" value="KOH45505.1"/>
    <property type="molecule type" value="Genomic_DNA"/>
</dbReference>
<dbReference type="PATRIC" id="fig|1409788.3.peg.1733"/>
<evidence type="ECO:0000313" key="2">
    <source>
        <dbReference type="EMBL" id="KOH45505.1"/>
    </source>
</evidence>
<accession>A0A0L8VAJ7</accession>
<sequence>MRISSITDLILMKIKRTKQIEDHAGQTIISEGIDANYLDMINYAVFALIKLEFKA</sequence>
<protein>
    <recommendedName>
        <fullName evidence="1">Nucleotide modification associated domain-containing protein</fullName>
    </recommendedName>
</protein>
<dbReference type="STRING" id="1409788.NC99_16780"/>
<dbReference type="Pfam" id="PF07659">
    <property type="entry name" value="DUF1599"/>
    <property type="match status" value="1"/>
</dbReference>
<gene>
    <name evidence="2" type="ORF">NC99_16780</name>
</gene>
<dbReference type="Proteomes" id="UP000036958">
    <property type="component" value="Unassembled WGS sequence"/>
</dbReference>
<dbReference type="InterPro" id="IPR011630">
    <property type="entry name" value="DUF1599"/>
</dbReference>